<dbReference type="KEGG" id="bcai:K788_0007601"/>
<reference evidence="2 3" key="1">
    <citation type="journal article" date="2014" name="Genome Announc.">
        <title>Draft Genome Sequence of the Haloacid-Degrading Burkholderia caribensis Strain MBA4.</title>
        <authorList>
            <person name="Pan Y."/>
            <person name="Kong K.F."/>
            <person name="Tsang J.S."/>
        </authorList>
    </citation>
    <scope>NUCLEOTIDE SEQUENCE [LARGE SCALE GENOMIC DNA]</scope>
    <source>
        <strain evidence="2 3">MBA4</strain>
    </source>
</reference>
<feature type="region of interest" description="Disordered" evidence="1">
    <location>
        <begin position="1"/>
        <end position="36"/>
    </location>
</feature>
<feature type="compositionally biased region" description="Basic and acidic residues" evidence="1">
    <location>
        <begin position="27"/>
        <end position="36"/>
    </location>
</feature>
<evidence type="ECO:0000313" key="2">
    <source>
        <dbReference type="EMBL" id="ALL69214.1"/>
    </source>
</evidence>
<dbReference type="AlphaFoldDB" id="A0A0P0RKI5"/>
<evidence type="ECO:0000256" key="1">
    <source>
        <dbReference type="SAM" id="MobiDB-lite"/>
    </source>
</evidence>
<feature type="compositionally biased region" description="Polar residues" evidence="1">
    <location>
        <begin position="101"/>
        <end position="112"/>
    </location>
</feature>
<accession>A0A0P0RKI5</accession>
<proteinExistence type="predicted"/>
<feature type="compositionally biased region" description="Polar residues" evidence="1">
    <location>
        <begin position="72"/>
        <end position="94"/>
    </location>
</feature>
<feature type="region of interest" description="Disordered" evidence="1">
    <location>
        <begin position="72"/>
        <end position="112"/>
    </location>
</feature>
<sequence>MAVARDFTPAGIGRNDADGAGVGGRPANRDAGRGDSSAWKEFDMKILMALPVAGALLMAMPVATMADDIAQSSDASKASMQNNANTSAQATTDMSYGGATDTRTSSGRTMQATRNCSTGPNCNIFFGN</sequence>
<dbReference type="Proteomes" id="UP000019146">
    <property type="component" value="Chromosome 2"/>
</dbReference>
<gene>
    <name evidence="2" type="ORF">K788_0007601</name>
</gene>
<evidence type="ECO:0000313" key="3">
    <source>
        <dbReference type="Proteomes" id="UP000019146"/>
    </source>
</evidence>
<name>A0A0P0RKI5_9BURK</name>
<organism evidence="2 3">
    <name type="scientific">Paraburkholderia caribensis MBA4</name>
    <dbReference type="NCBI Taxonomy" id="1323664"/>
    <lineage>
        <taxon>Bacteria</taxon>
        <taxon>Pseudomonadati</taxon>
        <taxon>Pseudomonadota</taxon>
        <taxon>Betaproteobacteria</taxon>
        <taxon>Burkholderiales</taxon>
        <taxon>Burkholderiaceae</taxon>
        <taxon>Paraburkholderia</taxon>
    </lineage>
</organism>
<dbReference type="EMBL" id="CP012747">
    <property type="protein sequence ID" value="ALL69214.1"/>
    <property type="molecule type" value="Genomic_DNA"/>
</dbReference>
<protein>
    <submittedName>
        <fullName evidence="2">Uncharacterized protein</fullName>
    </submittedName>
</protein>